<evidence type="ECO:0000256" key="6">
    <source>
        <dbReference type="ARBA" id="ARBA00023295"/>
    </source>
</evidence>
<accession>A0A1Y1WTX8</accession>
<dbReference type="Gene3D" id="1.10.530.40">
    <property type="match status" value="1"/>
</dbReference>
<dbReference type="InterPro" id="IPR051018">
    <property type="entry name" value="Bacteriophage_GH24"/>
</dbReference>
<protein>
    <submittedName>
        <fullName evidence="7">Putative phage lysozyme</fullName>
    </submittedName>
</protein>
<dbReference type="InterPro" id="IPR023346">
    <property type="entry name" value="Lysozyme-like_dom_sf"/>
</dbReference>
<evidence type="ECO:0000256" key="3">
    <source>
        <dbReference type="ARBA" id="ARBA00022638"/>
    </source>
</evidence>
<organism evidence="7 9">
    <name type="scientific">Basidiobolus meristosporus CBS 931.73</name>
    <dbReference type="NCBI Taxonomy" id="1314790"/>
    <lineage>
        <taxon>Eukaryota</taxon>
        <taxon>Fungi</taxon>
        <taxon>Fungi incertae sedis</taxon>
        <taxon>Zoopagomycota</taxon>
        <taxon>Entomophthoromycotina</taxon>
        <taxon>Basidiobolomycetes</taxon>
        <taxon>Basidiobolales</taxon>
        <taxon>Basidiobolaceae</taxon>
        <taxon>Basidiobolus</taxon>
    </lineage>
</organism>
<dbReference type="GO" id="GO:0031640">
    <property type="term" value="P:killing of cells of another organism"/>
    <property type="evidence" value="ECO:0007669"/>
    <property type="project" value="UniProtKB-KW"/>
</dbReference>
<dbReference type="GO" id="GO:0042742">
    <property type="term" value="P:defense response to bacterium"/>
    <property type="evidence" value="ECO:0007669"/>
    <property type="project" value="UniProtKB-KW"/>
</dbReference>
<evidence type="ECO:0000313" key="9">
    <source>
        <dbReference type="Proteomes" id="UP000193498"/>
    </source>
</evidence>
<dbReference type="AlphaFoldDB" id="A0A1Y1WTX8"/>
<gene>
    <name evidence="8" type="ORF">K493DRAFT_357799</name>
    <name evidence="7" type="ORF">K493DRAFT_363562</name>
</gene>
<dbReference type="Pfam" id="PF00959">
    <property type="entry name" value="Phage_lysozyme"/>
    <property type="match status" value="1"/>
</dbReference>
<dbReference type="InterPro" id="IPR034690">
    <property type="entry name" value="Endolysin_T4_type"/>
</dbReference>
<dbReference type="HAMAP" id="MF_04110">
    <property type="entry name" value="ENDOLYSIN_T4"/>
    <property type="match status" value="1"/>
</dbReference>
<reference evidence="7 9" key="1">
    <citation type="submission" date="2016-07" db="EMBL/GenBank/DDBJ databases">
        <title>Pervasive Adenine N6-methylation of Active Genes in Fungi.</title>
        <authorList>
            <consortium name="DOE Joint Genome Institute"/>
            <person name="Mondo S.J."/>
            <person name="Dannebaum R.O."/>
            <person name="Kuo R.C."/>
            <person name="Labutti K."/>
            <person name="Haridas S."/>
            <person name="Kuo A."/>
            <person name="Salamov A."/>
            <person name="Ahrendt S.R."/>
            <person name="Lipzen A."/>
            <person name="Sullivan W."/>
            <person name="Andreopoulos W.B."/>
            <person name="Clum A."/>
            <person name="Lindquist E."/>
            <person name="Daum C."/>
            <person name="Ramamoorthy G.K."/>
            <person name="Gryganskyi A."/>
            <person name="Culley D."/>
            <person name="Magnuson J.K."/>
            <person name="James T.Y."/>
            <person name="O'Malley M.A."/>
            <person name="Stajich J.E."/>
            <person name="Spatafora J.W."/>
            <person name="Visel A."/>
            <person name="Grigoriev I.V."/>
        </authorList>
    </citation>
    <scope>NUCLEOTIDE SEQUENCE [LARGE SCALE GENOMIC DNA]</scope>
    <source>
        <strain evidence="7 9">CBS 931.73</strain>
    </source>
</reference>
<dbReference type="CDD" id="cd00737">
    <property type="entry name" value="lyz_endolysin_autolysin"/>
    <property type="match status" value="1"/>
</dbReference>
<evidence type="ECO:0000256" key="1">
    <source>
        <dbReference type="ARBA" id="ARBA00000632"/>
    </source>
</evidence>
<dbReference type="GO" id="GO:0016998">
    <property type="term" value="P:cell wall macromolecule catabolic process"/>
    <property type="evidence" value="ECO:0007669"/>
    <property type="project" value="InterPro"/>
</dbReference>
<dbReference type="PANTHER" id="PTHR38107:SF3">
    <property type="entry name" value="LYSOZYME RRRD-RELATED"/>
    <property type="match status" value="1"/>
</dbReference>
<dbReference type="STRING" id="1314790.A0A1Y1WTX8"/>
<proteinExistence type="inferred from homology"/>
<comment type="caution">
    <text evidence="7">The sequence shown here is derived from an EMBL/GenBank/DDBJ whole genome shotgun (WGS) entry which is preliminary data.</text>
</comment>
<evidence type="ECO:0000256" key="5">
    <source>
        <dbReference type="ARBA" id="ARBA00023200"/>
    </source>
</evidence>
<dbReference type="InterPro" id="IPR002196">
    <property type="entry name" value="Glyco_hydro_24"/>
</dbReference>
<sequence>MQFSSKGENLLKSIEGLSLQPYDDQKGLSSAPIKSWVAGATIGYGHLIPSAQWSKYKSGITKAEAEALFQADLKPFVQAVNDSAKVKLQQQFDACVLLCFNIGVSAFKTSSVVKILNGQTTSYPSLEAAWKAWNKSQGQVNAGLVNRRNAEWKIYTQGIYEKW</sequence>
<dbReference type="InterPro" id="IPR033907">
    <property type="entry name" value="Endolysin_autolysin"/>
</dbReference>
<dbReference type="OrthoDB" id="2251794at2759"/>
<dbReference type="InterPro" id="IPR023347">
    <property type="entry name" value="Lysozyme_dom_sf"/>
</dbReference>
<comment type="catalytic activity">
    <reaction evidence="1">
        <text>Hydrolysis of (1-&gt;4)-beta-linkages between N-acetylmuramic acid and N-acetyl-D-glucosamine residues in a peptidoglycan and between N-acetyl-D-glucosamine residues in chitodextrins.</text>
        <dbReference type="EC" id="3.2.1.17"/>
    </reaction>
</comment>
<dbReference type="Proteomes" id="UP000193498">
    <property type="component" value="Unassembled WGS sequence"/>
</dbReference>
<name>A0A1Y1WTX8_9FUNG</name>
<evidence type="ECO:0000313" key="7">
    <source>
        <dbReference type="EMBL" id="ORX76865.1"/>
    </source>
</evidence>
<evidence type="ECO:0000313" key="8">
    <source>
        <dbReference type="EMBL" id="ORX89696.1"/>
    </source>
</evidence>
<dbReference type="PANTHER" id="PTHR38107">
    <property type="match status" value="1"/>
</dbReference>
<evidence type="ECO:0000256" key="4">
    <source>
        <dbReference type="ARBA" id="ARBA00022801"/>
    </source>
</evidence>
<dbReference type="SUPFAM" id="SSF53955">
    <property type="entry name" value="Lysozyme-like"/>
    <property type="match status" value="1"/>
</dbReference>
<evidence type="ECO:0000256" key="2">
    <source>
        <dbReference type="ARBA" id="ARBA00022529"/>
    </source>
</evidence>
<dbReference type="InParanoid" id="A0A1Y1WTX8"/>
<keyword evidence="4" id="KW-0378">Hydrolase</keyword>
<dbReference type="EMBL" id="MCFE01000427">
    <property type="protein sequence ID" value="ORX89696.1"/>
    <property type="molecule type" value="Genomic_DNA"/>
</dbReference>
<dbReference type="GO" id="GO:0003796">
    <property type="term" value="F:lysozyme activity"/>
    <property type="evidence" value="ECO:0007669"/>
    <property type="project" value="UniProtKB-EC"/>
</dbReference>
<keyword evidence="5" id="KW-1035">Host cytoplasm</keyword>
<dbReference type="EMBL" id="MCFE01000912">
    <property type="protein sequence ID" value="ORX76865.1"/>
    <property type="molecule type" value="Genomic_DNA"/>
</dbReference>
<keyword evidence="3" id="KW-0081">Bacteriolytic enzyme</keyword>
<keyword evidence="2" id="KW-0929">Antimicrobial</keyword>
<dbReference type="GO" id="GO:0009253">
    <property type="term" value="P:peptidoglycan catabolic process"/>
    <property type="evidence" value="ECO:0007669"/>
    <property type="project" value="InterPro"/>
</dbReference>
<keyword evidence="9" id="KW-1185">Reference proteome</keyword>
<keyword evidence="6" id="KW-0326">Glycosidase</keyword>